<name>A0A1H4FLH4_9BACT</name>
<keyword evidence="1" id="KW-0732">Signal</keyword>
<dbReference type="InterPro" id="IPR017853">
    <property type="entry name" value="GH"/>
</dbReference>
<dbReference type="OrthoDB" id="9760450at2"/>
<accession>A0A1H4FLH4</accession>
<dbReference type="RefSeq" id="WP_010261085.1">
    <property type="nucleotide sequence ID" value="NZ_CAEG01000007.1"/>
</dbReference>
<dbReference type="AlphaFoldDB" id="A0A1H4FLH4"/>
<organism evidence="2 3">
    <name type="scientific">Alistipes timonensis JC136</name>
    <dbReference type="NCBI Taxonomy" id="1033731"/>
    <lineage>
        <taxon>Bacteria</taxon>
        <taxon>Pseudomonadati</taxon>
        <taxon>Bacteroidota</taxon>
        <taxon>Bacteroidia</taxon>
        <taxon>Bacteroidales</taxon>
        <taxon>Rikenellaceae</taxon>
        <taxon>Alistipes</taxon>
    </lineage>
</organism>
<dbReference type="EMBL" id="FNRI01000011">
    <property type="protein sequence ID" value="SEA98154.1"/>
    <property type="molecule type" value="Genomic_DNA"/>
</dbReference>
<dbReference type="PROSITE" id="PS51257">
    <property type="entry name" value="PROKAR_LIPOPROTEIN"/>
    <property type="match status" value="1"/>
</dbReference>
<sequence>MNKLFRPFLFAAGYLAAAAACTDDTTGGEPSGKPGHGDKPEYSYTAVEYRKIQSGSFKPWTTADATETRTVRGMNWFSPVDGHVETAWGGRLDYGEPASVTGTEGYFRVGKADGRWYFLDPDGGAVILHGTQHVRPGTSAEHVASFNGKFGNNAKWSAETGAMLASYGFNYISYGSNRVERFPDDIRENLLNPGNRKMAYAENLYLLRTFMWDMTANLGYAFEDGTYNRLVLAFEPTFQSYVENLAREKCALFAGDKHFVGYYLDNELPFAAYENADAVKGIELKHFLSLPDKYKGARDFAEAFMAQEGIASTEAITKANREKFRSAVADHYFQVTSTAVRKADPQHLILGSRLHDWSKYTQGIVEACARYCDVVSVNYYARWQPEPDFMANLAAWCGNKPFIVTEFYVKGADANYKGRAYTNTDGGGWLVRTQKNRGEFYQNFCLRLLETRNCAGWMHFEYNDGYGGTTDSNKGLVSVEYTPYADYLNLARELHTNLYPLASYYDGER</sequence>
<evidence type="ECO:0000313" key="3">
    <source>
        <dbReference type="Proteomes" id="UP000183253"/>
    </source>
</evidence>
<dbReference type="STRING" id="1033731.SAMN05444145_11147"/>
<dbReference type="SUPFAM" id="SSF51445">
    <property type="entry name" value="(Trans)glycosidases"/>
    <property type="match status" value="1"/>
</dbReference>
<keyword evidence="3" id="KW-1185">Reference proteome</keyword>
<evidence type="ECO:0008006" key="4">
    <source>
        <dbReference type="Google" id="ProtNLM"/>
    </source>
</evidence>
<dbReference type="Proteomes" id="UP000183253">
    <property type="component" value="Unassembled WGS sequence"/>
</dbReference>
<reference evidence="2 3" key="1">
    <citation type="submission" date="2016-10" db="EMBL/GenBank/DDBJ databases">
        <authorList>
            <person name="de Groot N.N."/>
        </authorList>
    </citation>
    <scope>NUCLEOTIDE SEQUENCE [LARGE SCALE GENOMIC DNA]</scope>
    <source>
        <strain evidence="2 3">DSM 25383</strain>
    </source>
</reference>
<gene>
    <name evidence="2" type="ORF">SAMN05444145_11147</name>
</gene>
<protein>
    <recommendedName>
        <fullName evidence="4">Agarase</fullName>
    </recommendedName>
</protein>
<proteinExistence type="predicted"/>
<evidence type="ECO:0000313" key="2">
    <source>
        <dbReference type="EMBL" id="SEA98154.1"/>
    </source>
</evidence>
<evidence type="ECO:0000256" key="1">
    <source>
        <dbReference type="SAM" id="SignalP"/>
    </source>
</evidence>
<feature type="signal peptide" evidence="1">
    <location>
        <begin position="1"/>
        <end position="19"/>
    </location>
</feature>
<dbReference type="Gene3D" id="3.20.20.80">
    <property type="entry name" value="Glycosidases"/>
    <property type="match status" value="1"/>
</dbReference>
<feature type="chain" id="PRO_5010339940" description="Agarase" evidence="1">
    <location>
        <begin position="20"/>
        <end position="509"/>
    </location>
</feature>